<dbReference type="Proteomes" id="UP000076738">
    <property type="component" value="Unassembled WGS sequence"/>
</dbReference>
<feature type="compositionally biased region" description="Basic and acidic residues" evidence="1">
    <location>
        <begin position="78"/>
        <end position="118"/>
    </location>
</feature>
<organism evidence="2 3">
    <name type="scientific">Calocera viscosa (strain TUFC12733)</name>
    <dbReference type="NCBI Taxonomy" id="1330018"/>
    <lineage>
        <taxon>Eukaryota</taxon>
        <taxon>Fungi</taxon>
        <taxon>Dikarya</taxon>
        <taxon>Basidiomycota</taxon>
        <taxon>Agaricomycotina</taxon>
        <taxon>Dacrymycetes</taxon>
        <taxon>Dacrymycetales</taxon>
        <taxon>Dacrymycetaceae</taxon>
        <taxon>Calocera</taxon>
    </lineage>
</organism>
<evidence type="ECO:0000313" key="2">
    <source>
        <dbReference type="EMBL" id="KZO96110.1"/>
    </source>
</evidence>
<dbReference type="EMBL" id="KV417285">
    <property type="protein sequence ID" value="KZO96110.1"/>
    <property type="molecule type" value="Genomic_DNA"/>
</dbReference>
<reference evidence="2 3" key="1">
    <citation type="journal article" date="2016" name="Mol. Biol. Evol.">
        <title>Comparative Genomics of Early-Diverging Mushroom-Forming Fungi Provides Insights into the Origins of Lignocellulose Decay Capabilities.</title>
        <authorList>
            <person name="Nagy L.G."/>
            <person name="Riley R."/>
            <person name="Tritt A."/>
            <person name="Adam C."/>
            <person name="Daum C."/>
            <person name="Floudas D."/>
            <person name="Sun H."/>
            <person name="Yadav J.S."/>
            <person name="Pangilinan J."/>
            <person name="Larsson K.H."/>
            <person name="Matsuura K."/>
            <person name="Barry K."/>
            <person name="Labutti K."/>
            <person name="Kuo R."/>
            <person name="Ohm R.A."/>
            <person name="Bhattacharya S.S."/>
            <person name="Shirouzu T."/>
            <person name="Yoshinaga Y."/>
            <person name="Martin F.M."/>
            <person name="Grigoriev I.V."/>
            <person name="Hibbett D.S."/>
        </authorList>
    </citation>
    <scope>NUCLEOTIDE SEQUENCE [LARGE SCALE GENOMIC DNA]</scope>
    <source>
        <strain evidence="2 3">TUFC12733</strain>
    </source>
</reference>
<name>A0A167LWV0_CALVF</name>
<proteinExistence type="predicted"/>
<feature type="region of interest" description="Disordered" evidence="1">
    <location>
        <begin position="78"/>
        <end position="119"/>
    </location>
</feature>
<keyword evidence="3" id="KW-1185">Reference proteome</keyword>
<accession>A0A167LWV0</accession>
<feature type="compositionally biased region" description="Polar residues" evidence="1">
    <location>
        <begin position="169"/>
        <end position="183"/>
    </location>
</feature>
<feature type="region of interest" description="Disordered" evidence="1">
    <location>
        <begin position="19"/>
        <end position="38"/>
    </location>
</feature>
<evidence type="ECO:0000256" key="1">
    <source>
        <dbReference type="SAM" id="MobiDB-lite"/>
    </source>
</evidence>
<sequence length="183" mass="20016">MGRGRGDNGGSAAGAAYWSVGRKRGAKRTASVSSLPLSARRRSLPKLVSALNQIELQLPRPGVTAFFGVDEQRQRCFRPGESRNTHTRAGEGQRCGERLPRRCDNERGQSGGDVRDSRAGTLDVGTGNGFACSSCTYFHLNREDAGYRYGRSVYTKRSLPPSDARRYRTTSPSSRHTNSADTM</sequence>
<dbReference type="AlphaFoldDB" id="A0A167LWV0"/>
<gene>
    <name evidence="2" type="ORF">CALVIDRAFT_555233</name>
</gene>
<evidence type="ECO:0000313" key="3">
    <source>
        <dbReference type="Proteomes" id="UP000076738"/>
    </source>
</evidence>
<protein>
    <submittedName>
        <fullName evidence="2">Uncharacterized protein</fullName>
    </submittedName>
</protein>
<feature type="region of interest" description="Disordered" evidence="1">
    <location>
        <begin position="155"/>
        <end position="183"/>
    </location>
</feature>